<dbReference type="EMBL" id="QJJS01000014">
    <property type="protein sequence ID" value="PXW94367.1"/>
    <property type="molecule type" value="Genomic_DNA"/>
</dbReference>
<dbReference type="AlphaFoldDB" id="A0A318H5D0"/>
<accession>A0A318H5D0</accession>
<name>A0A318H5D0_9BURK</name>
<dbReference type="RefSeq" id="WP_110401555.1">
    <property type="nucleotide sequence ID" value="NZ_QJJS01000014.1"/>
</dbReference>
<reference evidence="1 2" key="1">
    <citation type="submission" date="2018-05" db="EMBL/GenBank/DDBJ databases">
        <title>Genomic Encyclopedia of Type Strains, Phase IV (KMG-IV): sequencing the most valuable type-strain genomes for metagenomic binning, comparative biology and taxonomic classification.</title>
        <authorList>
            <person name="Goeker M."/>
        </authorList>
    </citation>
    <scope>NUCLEOTIDE SEQUENCE [LARGE SCALE GENOMIC DNA]</scope>
    <source>
        <strain evidence="1 2">DSM 566</strain>
    </source>
</reference>
<evidence type="ECO:0000313" key="1">
    <source>
        <dbReference type="EMBL" id="PXW94367.1"/>
    </source>
</evidence>
<dbReference type="OrthoDB" id="8563240at2"/>
<evidence type="ECO:0000313" key="2">
    <source>
        <dbReference type="Proteomes" id="UP000247811"/>
    </source>
</evidence>
<gene>
    <name evidence="1" type="ORF">C7444_11466</name>
</gene>
<proteinExistence type="predicted"/>
<protein>
    <submittedName>
        <fullName evidence="1">Uncharacterized protein</fullName>
    </submittedName>
</protein>
<dbReference type="Proteomes" id="UP000247811">
    <property type="component" value="Unassembled WGS sequence"/>
</dbReference>
<organism evidence="1 2">
    <name type="scientific">Sphaerotilus hippei</name>
    <dbReference type="NCBI Taxonomy" id="744406"/>
    <lineage>
        <taxon>Bacteria</taxon>
        <taxon>Pseudomonadati</taxon>
        <taxon>Pseudomonadota</taxon>
        <taxon>Betaproteobacteria</taxon>
        <taxon>Burkholderiales</taxon>
        <taxon>Sphaerotilaceae</taxon>
        <taxon>Sphaerotilus</taxon>
    </lineage>
</organism>
<sequence length="87" mass="9425">MSDTTAPTPAAGFFVDWDSNLRSVDDPGGGYRCEVDHGARYVGVFSRDGALAHEATLYRTLEAVERAGIKARLVPGSQPWGRPRDGF</sequence>
<comment type="caution">
    <text evidence="1">The sequence shown here is derived from an EMBL/GenBank/DDBJ whole genome shotgun (WGS) entry which is preliminary data.</text>
</comment>
<keyword evidence="2" id="KW-1185">Reference proteome</keyword>